<gene>
    <name evidence="13" type="ORF">ODALV1_LOCUS2227</name>
</gene>
<keyword evidence="9" id="KW-0675">Receptor</keyword>
<proteinExistence type="inferred from homology"/>
<feature type="signal peptide" evidence="12">
    <location>
        <begin position="1"/>
        <end position="24"/>
    </location>
</feature>
<keyword evidence="6" id="KW-1133">Transmembrane helix</keyword>
<keyword evidence="8" id="KW-1015">Disulfide bond</keyword>
<dbReference type="Proteomes" id="UP001642540">
    <property type="component" value="Unassembled WGS sequence"/>
</dbReference>
<keyword evidence="12" id="KW-0732">Signal</keyword>
<keyword evidence="5" id="KW-0812">Transmembrane</keyword>
<evidence type="ECO:0000313" key="13">
    <source>
        <dbReference type="EMBL" id="CAL8072560.1"/>
    </source>
</evidence>
<evidence type="ECO:0000313" key="14">
    <source>
        <dbReference type="Proteomes" id="UP001642540"/>
    </source>
</evidence>
<evidence type="ECO:0000256" key="5">
    <source>
        <dbReference type="ARBA" id="ARBA00022692"/>
    </source>
</evidence>
<reference evidence="13 14" key="1">
    <citation type="submission" date="2024-08" db="EMBL/GenBank/DDBJ databases">
        <authorList>
            <person name="Cucini C."/>
            <person name="Frati F."/>
        </authorList>
    </citation>
    <scope>NUCLEOTIDE SEQUENCE [LARGE SCALE GENOMIC DNA]</scope>
</reference>
<keyword evidence="4" id="KW-0716">Sensory transduction</keyword>
<evidence type="ECO:0000256" key="7">
    <source>
        <dbReference type="ARBA" id="ARBA00023136"/>
    </source>
</evidence>
<dbReference type="InterPro" id="IPR002159">
    <property type="entry name" value="CD36_fam"/>
</dbReference>
<name>A0ABP1PP90_9HEXA</name>
<evidence type="ECO:0000256" key="9">
    <source>
        <dbReference type="ARBA" id="ARBA00023170"/>
    </source>
</evidence>
<dbReference type="Pfam" id="PF01130">
    <property type="entry name" value="CD36"/>
    <property type="match status" value="1"/>
</dbReference>
<dbReference type="EMBL" id="CAXLJM020000007">
    <property type="protein sequence ID" value="CAL8072560.1"/>
    <property type="molecule type" value="Genomic_DNA"/>
</dbReference>
<protein>
    <recommendedName>
        <fullName evidence="11">Sensory neuron membrane protein 2</fullName>
    </recommendedName>
</protein>
<organism evidence="13 14">
    <name type="scientific">Orchesella dallaii</name>
    <dbReference type="NCBI Taxonomy" id="48710"/>
    <lineage>
        <taxon>Eukaryota</taxon>
        <taxon>Metazoa</taxon>
        <taxon>Ecdysozoa</taxon>
        <taxon>Arthropoda</taxon>
        <taxon>Hexapoda</taxon>
        <taxon>Collembola</taxon>
        <taxon>Entomobryomorpha</taxon>
        <taxon>Entomobryoidea</taxon>
        <taxon>Orchesellidae</taxon>
        <taxon>Orchesellinae</taxon>
        <taxon>Orchesella</taxon>
    </lineage>
</organism>
<dbReference type="PANTHER" id="PTHR11923">
    <property type="entry name" value="SCAVENGER RECEPTOR CLASS B TYPE-1 SR-B1"/>
    <property type="match status" value="1"/>
</dbReference>
<evidence type="ECO:0000256" key="3">
    <source>
        <dbReference type="ARBA" id="ARBA00022475"/>
    </source>
</evidence>
<dbReference type="InterPro" id="IPR005428">
    <property type="entry name" value="CD36/SCARB1/SNMP1"/>
</dbReference>
<sequence>MKVYLAISLLGLLLGINFIGLASAAGSKTYETGNGFPDNFLGDLVNSDIVQKKMTSRWRWQVWDVVPGTHAFQLYVFNITNPDEVERGGKPSLQQVGPYYYKEYRYKFDVAMNLDLSVNFVRNFTYTFDPKGSHGSTNDMVNVINVPFVIFSTLASKYGPSTANINQVISALVASGESLIKKNVKVQDLLFNGMDVSKYQKYLNLLGPSTWLTDEFHDGLYGVLKLKNGVHEGSFTVDSGLKNEKDVGKILTYNESPSLTYWNGESCNTIMGGDGSVFPPHSKTSDKLYMFEVDLCRSIDFEYKEEVPYNSIVGYKYNIAKDLLADPSVNHDNQCFCSKNNSTDACLKAGVLDVSSCQFGAPFVMSYAHFLDASPEYQQGVVGLKPDPKLHETYVTVELVTGAVIAFHKRYQWNIWIKPIAGIDYFKKFKPTIVPILWNDDIFSLDQDKEELLMEELARQAGGMGGGGGQTQSQPSIHITMLIITAIYLFGN</sequence>
<comment type="similarity">
    <text evidence="2">Belongs to the CD36 family.</text>
</comment>
<evidence type="ECO:0000256" key="8">
    <source>
        <dbReference type="ARBA" id="ARBA00023157"/>
    </source>
</evidence>
<evidence type="ECO:0000256" key="11">
    <source>
        <dbReference type="ARBA" id="ARBA00040645"/>
    </source>
</evidence>
<comment type="caution">
    <text evidence="13">The sequence shown here is derived from an EMBL/GenBank/DDBJ whole genome shotgun (WGS) entry which is preliminary data.</text>
</comment>
<evidence type="ECO:0000256" key="12">
    <source>
        <dbReference type="SAM" id="SignalP"/>
    </source>
</evidence>
<comment type="subcellular location">
    <subcellularLocation>
        <location evidence="1">Cell membrane</location>
        <topology evidence="1">Multi-pass membrane protein</topology>
    </subcellularLocation>
</comment>
<keyword evidence="10" id="KW-0325">Glycoprotein</keyword>
<feature type="chain" id="PRO_5045748140" description="Sensory neuron membrane protein 2" evidence="12">
    <location>
        <begin position="25"/>
        <end position="492"/>
    </location>
</feature>
<evidence type="ECO:0000256" key="10">
    <source>
        <dbReference type="ARBA" id="ARBA00023180"/>
    </source>
</evidence>
<keyword evidence="3" id="KW-1003">Cell membrane</keyword>
<evidence type="ECO:0000256" key="2">
    <source>
        <dbReference type="ARBA" id="ARBA00010532"/>
    </source>
</evidence>
<accession>A0ABP1PP90</accession>
<evidence type="ECO:0000256" key="4">
    <source>
        <dbReference type="ARBA" id="ARBA00022606"/>
    </source>
</evidence>
<dbReference type="PRINTS" id="PR01609">
    <property type="entry name" value="CD36FAMILY"/>
</dbReference>
<dbReference type="PANTHER" id="PTHR11923:SF109">
    <property type="entry name" value="SENSORY NEURON MEMBRANE PROTEIN 2"/>
    <property type="match status" value="1"/>
</dbReference>
<evidence type="ECO:0000256" key="1">
    <source>
        <dbReference type="ARBA" id="ARBA00004651"/>
    </source>
</evidence>
<keyword evidence="7" id="KW-0472">Membrane</keyword>
<evidence type="ECO:0000256" key="6">
    <source>
        <dbReference type="ARBA" id="ARBA00022989"/>
    </source>
</evidence>
<keyword evidence="14" id="KW-1185">Reference proteome</keyword>
<dbReference type="PRINTS" id="PR01610">
    <property type="entry name" value="CD36ANTIGEN"/>
</dbReference>